<dbReference type="InterPro" id="IPR005508">
    <property type="entry name" value="At2g31720-like"/>
</dbReference>
<accession>A0ABM0T062</accession>
<evidence type="ECO:0000256" key="4">
    <source>
        <dbReference type="ARBA" id="ARBA00023163"/>
    </source>
</evidence>
<sequence>MERVDYDQLKRLQGEKRSFRMVKPFTYYGEKGESSTEAHHASVNDSKREIKRITMSSCSSGKRQKMIHVCEEDPKQNPNHDACSTSLCHEESKRRGQVVTNKKVKRREPVEERGRTPEWLVKVMREENGTDVKMITKKDLVCSDLNEHYARLLIPWNGITDMDFMNEEELGIVHQHYIKVTKKGLDFTLVDLKGKRWGLNLRRWDMGPNSNYVLATGWNKVAADNRLEIGQTLWIWSFRTLGNKVVAGADRTPDKLFIAFVPLDPAPALSLSLALVRDPAPCSPPAQAEAQEESVRVFPVPYNNWERTTRLEALQESGRRSSLVPVTELDLELRL</sequence>
<gene>
    <name evidence="8" type="primary">LOC104704310</name>
</gene>
<name>A0ABM0T062_CAMSA</name>
<evidence type="ECO:0000259" key="6">
    <source>
        <dbReference type="PROSITE" id="PS50863"/>
    </source>
</evidence>
<dbReference type="CDD" id="cd10017">
    <property type="entry name" value="B3_DNA"/>
    <property type="match status" value="1"/>
</dbReference>
<evidence type="ECO:0000313" key="8">
    <source>
        <dbReference type="RefSeq" id="XP_010418725.1"/>
    </source>
</evidence>
<keyword evidence="7" id="KW-1185">Reference proteome</keyword>
<feature type="domain" description="TF-B3" evidence="6">
    <location>
        <begin position="187"/>
        <end position="252"/>
    </location>
</feature>
<proteinExistence type="predicted"/>
<keyword evidence="2" id="KW-0805">Transcription regulation</keyword>
<dbReference type="InterPro" id="IPR003340">
    <property type="entry name" value="B3_DNA-bd"/>
</dbReference>
<dbReference type="PANTHER" id="PTHR31541:SF61">
    <property type="entry name" value="TF-B3 DOMAIN-CONTAINING PROTEIN"/>
    <property type="match status" value="1"/>
</dbReference>
<dbReference type="Gene3D" id="2.40.330.10">
    <property type="entry name" value="DNA-binding pseudobarrel domain"/>
    <property type="match status" value="1"/>
</dbReference>
<keyword evidence="3" id="KW-0238">DNA-binding</keyword>
<dbReference type="Proteomes" id="UP000694864">
    <property type="component" value="Chromosome 7"/>
</dbReference>
<evidence type="ECO:0000256" key="5">
    <source>
        <dbReference type="ARBA" id="ARBA00023242"/>
    </source>
</evidence>
<organism evidence="7 8">
    <name type="scientific">Camelina sativa</name>
    <name type="common">False flax</name>
    <name type="synonym">Myagrum sativum</name>
    <dbReference type="NCBI Taxonomy" id="90675"/>
    <lineage>
        <taxon>Eukaryota</taxon>
        <taxon>Viridiplantae</taxon>
        <taxon>Streptophyta</taxon>
        <taxon>Embryophyta</taxon>
        <taxon>Tracheophyta</taxon>
        <taxon>Spermatophyta</taxon>
        <taxon>Magnoliopsida</taxon>
        <taxon>eudicotyledons</taxon>
        <taxon>Gunneridae</taxon>
        <taxon>Pentapetalae</taxon>
        <taxon>rosids</taxon>
        <taxon>malvids</taxon>
        <taxon>Brassicales</taxon>
        <taxon>Brassicaceae</taxon>
        <taxon>Camelineae</taxon>
        <taxon>Camelina</taxon>
    </lineage>
</organism>
<dbReference type="GeneID" id="104704310"/>
<dbReference type="SUPFAM" id="SSF101936">
    <property type="entry name" value="DNA-binding pseudobarrel domain"/>
    <property type="match status" value="1"/>
</dbReference>
<dbReference type="InterPro" id="IPR015300">
    <property type="entry name" value="DNA-bd_pseudobarrel_sf"/>
</dbReference>
<dbReference type="Pfam" id="PF03754">
    <property type="entry name" value="At2g31720-like"/>
    <property type="match status" value="1"/>
</dbReference>
<dbReference type="PANTHER" id="PTHR31541">
    <property type="entry name" value="B3 DOMAIN PLANT PROTEIN-RELATED"/>
    <property type="match status" value="1"/>
</dbReference>
<comment type="subcellular location">
    <subcellularLocation>
        <location evidence="1">Nucleus</location>
    </subcellularLocation>
</comment>
<dbReference type="RefSeq" id="XP_010418725.1">
    <property type="nucleotide sequence ID" value="XM_010420423.2"/>
</dbReference>
<evidence type="ECO:0000256" key="3">
    <source>
        <dbReference type="ARBA" id="ARBA00023125"/>
    </source>
</evidence>
<keyword evidence="5" id="KW-0539">Nucleus</keyword>
<evidence type="ECO:0000256" key="2">
    <source>
        <dbReference type="ARBA" id="ARBA00023015"/>
    </source>
</evidence>
<protein>
    <submittedName>
        <fullName evidence="8">B3 domain-containing protein At2g31720-like</fullName>
    </submittedName>
</protein>
<reference evidence="8" key="2">
    <citation type="submission" date="2025-08" db="UniProtKB">
        <authorList>
            <consortium name="RefSeq"/>
        </authorList>
    </citation>
    <scope>IDENTIFICATION</scope>
    <source>
        <tissue evidence="8">Leaf</tissue>
    </source>
</reference>
<evidence type="ECO:0000256" key="1">
    <source>
        <dbReference type="ARBA" id="ARBA00004123"/>
    </source>
</evidence>
<reference evidence="7" key="1">
    <citation type="journal article" date="2014" name="Nat. Commun.">
        <title>The emerging biofuel crop Camelina sativa retains a highly undifferentiated hexaploid genome structure.</title>
        <authorList>
            <person name="Kagale S."/>
            <person name="Koh C."/>
            <person name="Nixon J."/>
            <person name="Bollina V."/>
            <person name="Clarke W.E."/>
            <person name="Tuteja R."/>
            <person name="Spillane C."/>
            <person name="Robinson S.J."/>
            <person name="Links M.G."/>
            <person name="Clarke C."/>
            <person name="Higgins E.E."/>
            <person name="Huebert T."/>
            <person name="Sharpe A.G."/>
            <person name="Parkin I.A."/>
        </authorList>
    </citation>
    <scope>NUCLEOTIDE SEQUENCE [LARGE SCALE GENOMIC DNA]</scope>
    <source>
        <strain evidence="7">cv. DH55</strain>
    </source>
</reference>
<keyword evidence="4" id="KW-0804">Transcription</keyword>
<dbReference type="PROSITE" id="PS50863">
    <property type="entry name" value="B3"/>
    <property type="match status" value="1"/>
</dbReference>
<evidence type="ECO:0000313" key="7">
    <source>
        <dbReference type="Proteomes" id="UP000694864"/>
    </source>
</evidence>